<gene>
    <name evidence="7" type="ORF">DP106_08570</name>
</gene>
<dbReference type="GO" id="GO:0016020">
    <property type="term" value="C:membrane"/>
    <property type="evidence" value="ECO:0007669"/>
    <property type="project" value="UniProtKB-SubCell"/>
</dbReference>
<comment type="caution">
    <text evidence="7">The sequence shown here is derived from an EMBL/GenBank/DDBJ whole genome shotgun (WGS) entry which is preliminary data.</text>
</comment>
<dbReference type="Proteomes" id="UP000281564">
    <property type="component" value="Unassembled WGS sequence"/>
</dbReference>
<dbReference type="GO" id="GO:0006508">
    <property type="term" value="P:proteolysis"/>
    <property type="evidence" value="ECO:0007669"/>
    <property type="project" value="UniProtKB-KW"/>
</dbReference>
<dbReference type="InterPro" id="IPR035952">
    <property type="entry name" value="Rhomboid-like_sf"/>
</dbReference>
<organism evidence="7 8">
    <name type="scientific">Halonotius pteroides</name>
    <dbReference type="NCBI Taxonomy" id="268735"/>
    <lineage>
        <taxon>Archaea</taxon>
        <taxon>Methanobacteriati</taxon>
        <taxon>Methanobacteriota</taxon>
        <taxon>Stenosarchaea group</taxon>
        <taxon>Halobacteria</taxon>
        <taxon>Halobacteriales</taxon>
        <taxon>Haloferacaceae</taxon>
        <taxon>Halonotius</taxon>
    </lineage>
</organism>
<evidence type="ECO:0000259" key="6">
    <source>
        <dbReference type="Pfam" id="PF01694"/>
    </source>
</evidence>
<feature type="transmembrane region" description="Helical" evidence="5">
    <location>
        <begin position="12"/>
        <end position="35"/>
    </location>
</feature>
<dbReference type="RefSeq" id="WP_120084706.1">
    <property type="nucleotide sequence ID" value="NZ_QMDW01000010.1"/>
</dbReference>
<dbReference type="OrthoDB" id="169619at2157"/>
<accession>A0A3A6QDP9</accession>
<evidence type="ECO:0000256" key="4">
    <source>
        <dbReference type="ARBA" id="ARBA00023136"/>
    </source>
</evidence>
<keyword evidence="4 5" id="KW-0472">Membrane</keyword>
<evidence type="ECO:0000313" key="7">
    <source>
        <dbReference type="EMBL" id="RJX49513.1"/>
    </source>
</evidence>
<dbReference type="Gene3D" id="1.20.1540.10">
    <property type="entry name" value="Rhomboid-like"/>
    <property type="match status" value="1"/>
</dbReference>
<sequence length="202" mass="20567">MNRSPTIDTLGAVLIVFLLQIPLSFVGLGGLFVLAPPITADPVTIVTSIYAHASLGHLIANSVVLVVAGFAVERRTTWLRFHLFFLTVGALAGVAQVVVSGLVGPATAVLGASGAVFGLVGYLLAGNTVSTTLLDRLRLSPRAQVTLYAVAALAVTVLTGQPGVALVAHFTGLFVGLVAGAAGVLDTSSAETEATSTRHGRI</sequence>
<feature type="transmembrane region" description="Helical" evidence="5">
    <location>
        <begin position="55"/>
        <end position="72"/>
    </location>
</feature>
<feature type="transmembrane region" description="Helical" evidence="5">
    <location>
        <begin position="79"/>
        <end position="99"/>
    </location>
</feature>
<evidence type="ECO:0000313" key="8">
    <source>
        <dbReference type="Proteomes" id="UP000281564"/>
    </source>
</evidence>
<keyword evidence="7" id="KW-0645">Protease</keyword>
<dbReference type="PANTHER" id="PTHR43066:SF11">
    <property type="entry name" value="PEPTIDASE S54 RHOMBOID DOMAIN-CONTAINING PROTEIN"/>
    <property type="match status" value="1"/>
</dbReference>
<dbReference type="InterPro" id="IPR022764">
    <property type="entry name" value="Peptidase_S54_rhomboid_dom"/>
</dbReference>
<feature type="transmembrane region" description="Helical" evidence="5">
    <location>
        <begin position="105"/>
        <end position="125"/>
    </location>
</feature>
<evidence type="ECO:0000256" key="3">
    <source>
        <dbReference type="ARBA" id="ARBA00022989"/>
    </source>
</evidence>
<keyword evidence="2 5" id="KW-0812">Transmembrane</keyword>
<evidence type="ECO:0000256" key="1">
    <source>
        <dbReference type="ARBA" id="ARBA00004141"/>
    </source>
</evidence>
<reference evidence="7 8" key="1">
    <citation type="submission" date="2018-06" db="EMBL/GenBank/DDBJ databases">
        <title>Halonotius sp. F13-13 a new haloarchaeeon isolated from a solar saltern from Isla Cristina, Huelva, Spain.</title>
        <authorList>
            <person name="Duran-Viseras A."/>
            <person name="Sanchez-Porro C."/>
            <person name="Ventosa A."/>
        </authorList>
    </citation>
    <scope>NUCLEOTIDE SEQUENCE [LARGE SCALE GENOMIC DNA]</scope>
    <source>
        <strain evidence="7 8">CECT 7525</strain>
    </source>
</reference>
<keyword evidence="3 5" id="KW-1133">Transmembrane helix</keyword>
<proteinExistence type="predicted"/>
<dbReference type="PANTHER" id="PTHR43066">
    <property type="entry name" value="RHOMBOID-RELATED PROTEIN"/>
    <property type="match status" value="1"/>
</dbReference>
<dbReference type="GO" id="GO:0004252">
    <property type="term" value="F:serine-type endopeptidase activity"/>
    <property type="evidence" value="ECO:0007669"/>
    <property type="project" value="InterPro"/>
</dbReference>
<comment type="subcellular location">
    <subcellularLocation>
        <location evidence="1">Membrane</location>
        <topology evidence="1">Multi-pass membrane protein</topology>
    </subcellularLocation>
</comment>
<feature type="transmembrane region" description="Helical" evidence="5">
    <location>
        <begin position="167"/>
        <end position="185"/>
    </location>
</feature>
<protein>
    <submittedName>
        <fullName evidence="7">Rhomboid family intramembrane serine protease</fullName>
    </submittedName>
</protein>
<evidence type="ECO:0000256" key="5">
    <source>
        <dbReference type="SAM" id="Phobius"/>
    </source>
</evidence>
<evidence type="ECO:0000256" key="2">
    <source>
        <dbReference type="ARBA" id="ARBA00022692"/>
    </source>
</evidence>
<dbReference type="EMBL" id="QMDW01000010">
    <property type="protein sequence ID" value="RJX49513.1"/>
    <property type="molecule type" value="Genomic_DNA"/>
</dbReference>
<dbReference type="Pfam" id="PF01694">
    <property type="entry name" value="Rhomboid"/>
    <property type="match status" value="1"/>
</dbReference>
<dbReference type="AlphaFoldDB" id="A0A3A6QDP9"/>
<feature type="transmembrane region" description="Helical" evidence="5">
    <location>
        <begin position="145"/>
        <end position="161"/>
    </location>
</feature>
<keyword evidence="7" id="KW-0378">Hydrolase</keyword>
<name>A0A3A6QDP9_9EURY</name>
<keyword evidence="8" id="KW-1185">Reference proteome</keyword>
<feature type="domain" description="Peptidase S54 rhomboid" evidence="6">
    <location>
        <begin position="43"/>
        <end position="182"/>
    </location>
</feature>
<dbReference type="SUPFAM" id="SSF144091">
    <property type="entry name" value="Rhomboid-like"/>
    <property type="match status" value="1"/>
</dbReference>